<dbReference type="GO" id="GO:0140359">
    <property type="term" value="F:ABC-type transporter activity"/>
    <property type="evidence" value="ECO:0007669"/>
    <property type="project" value="InterPro"/>
</dbReference>
<dbReference type="FunFam" id="3.40.50.300:FF:000997">
    <property type="entry name" value="Multidrug resistance-associated protein 1"/>
    <property type="match status" value="1"/>
</dbReference>
<evidence type="ECO:0000256" key="5">
    <source>
        <dbReference type="ARBA" id="ARBA00022840"/>
    </source>
</evidence>
<evidence type="ECO:0000313" key="12">
    <source>
        <dbReference type="EMBL" id="KAH6645053.1"/>
    </source>
</evidence>
<dbReference type="InterPro" id="IPR011527">
    <property type="entry name" value="ABC1_TM_dom"/>
</dbReference>
<dbReference type="OrthoDB" id="6500128at2759"/>
<feature type="domain" description="ABC transporter" evidence="10">
    <location>
        <begin position="1099"/>
        <end position="1337"/>
    </location>
</feature>
<feature type="transmembrane region" description="Helical" evidence="9">
    <location>
        <begin position="165"/>
        <end position="185"/>
    </location>
</feature>
<evidence type="ECO:0000256" key="8">
    <source>
        <dbReference type="SAM" id="MobiDB-lite"/>
    </source>
</evidence>
<dbReference type="Proteomes" id="UP000758603">
    <property type="component" value="Unassembled WGS sequence"/>
</dbReference>
<feature type="region of interest" description="Disordered" evidence="8">
    <location>
        <begin position="226"/>
        <end position="258"/>
    </location>
</feature>
<dbReference type="GO" id="GO:0005524">
    <property type="term" value="F:ATP binding"/>
    <property type="evidence" value="ECO:0007669"/>
    <property type="project" value="UniProtKB-KW"/>
</dbReference>
<keyword evidence="7 9" id="KW-0472">Membrane</keyword>
<organism evidence="12 13">
    <name type="scientific">Truncatella angustata</name>
    <dbReference type="NCBI Taxonomy" id="152316"/>
    <lineage>
        <taxon>Eukaryota</taxon>
        <taxon>Fungi</taxon>
        <taxon>Dikarya</taxon>
        <taxon>Ascomycota</taxon>
        <taxon>Pezizomycotina</taxon>
        <taxon>Sordariomycetes</taxon>
        <taxon>Xylariomycetidae</taxon>
        <taxon>Amphisphaeriales</taxon>
        <taxon>Sporocadaceae</taxon>
        <taxon>Truncatella</taxon>
    </lineage>
</organism>
<dbReference type="PROSITE" id="PS50929">
    <property type="entry name" value="ABC_TM1F"/>
    <property type="match status" value="2"/>
</dbReference>
<dbReference type="SUPFAM" id="SSF52540">
    <property type="entry name" value="P-loop containing nucleoside triphosphate hydrolases"/>
    <property type="match status" value="2"/>
</dbReference>
<dbReference type="CDD" id="cd03244">
    <property type="entry name" value="ABCC_MRP_domain2"/>
    <property type="match status" value="1"/>
</dbReference>
<proteinExistence type="predicted"/>
<evidence type="ECO:0000256" key="4">
    <source>
        <dbReference type="ARBA" id="ARBA00022741"/>
    </source>
</evidence>
<dbReference type="PANTHER" id="PTHR24223">
    <property type="entry name" value="ATP-BINDING CASSETTE SUB-FAMILY C"/>
    <property type="match status" value="1"/>
</dbReference>
<reference evidence="12" key="1">
    <citation type="journal article" date="2021" name="Nat. Commun.">
        <title>Genetic determinants of endophytism in the Arabidopsis root mycobiome.</title>
        <authorList>
            <person name="Mesny F."/>
            <person name="Miyauchi S."/>
            <person name="Thiergart T."/>
            <person name="Pickel B."/>
            <person name="Atanasova L."/>
            <person name="Karlsson M."/>
            <person name="Huettel B."/>
            <person name="Barry K.W."/>
            <person name="Haridas S."/>
            <person name="Chen C."/>
            <person name="Bauer D."/>
            <person name="Andreopoulos W."/>
            <person name="Pangilinan J."/>
            <person name="LaButti K."/>
            <person name="Riley R."/>
            <person name="Lipzen A."/>
            <person name="Clum A."/>
            <person name="Drula E."/>
            <person name="Henrissat B."/>
            <person name="Kohler A."/>
            <person name="Grigoriev I.V."/>
            <person name="Martin F.M."/>
            <person name="Hacquard S."/>
        </authorList>
    </citation>
    <scope>NUCLEOTIDE SEQUENCE</scope>
    <source>
        <strain evidence="12">MPI-SDFR-AT-0073</strain>
    </source>
</reference>
<dbReference type="SMART" id="SM00382">
    <property type="entry name" value="AAA"/>
    <property type="match status" value="2"/>
</dbReference>
<feature type="domain" description="ABC transporter" evidence="10">
    <location>
        <begin position="499"/>
        <end position="727"/>
    </location>
</feature>
<dbReference type="InterPro" id="IPR003439">
    <property type="entry name" value="ABC_transporter-like_ATP-bd"/>
</dbReference>
<dbReference type="Gene3D" id="3.40.50.300">
    <property type="entry name" value="P-loop containing nucleotide triphosphate hydrolases"/>
    <property type="match status" value="2"/>
</dbReference>
<keyword evidence="5" id="KW-0067">ATP-binding</keyword>
<dbReference type="Gene3D" id="1.20.1560.10">
    <property type="entry name" value="ABC transporter type 1, transmembrane domain"/>
    <property type="match status" value="2"/>
</dbReference>
<sequence length="1355" mass="149701">MRAESVRNVSNSERTESRRTSWVARLNPLKAQAIPPAPSYRQPSREPPAGFLSTVLFSWLTPLLKVGYHRPLELNDIWLVNPRRRTAVLETRFSTSLQSFVDRRSKAPLLFALFTTFKRDLVIGAFCQALGTIALVILPLVLKYLIAFATDAFNASKAGSPGPSLGYGIGLVIILTVVQIVISVATNHSAYLGMTVGGEAHAVLMSTIFEKALKLSERAKAGGLAIPPNYIAPGSEEEKERHEKRSSWDEKDKTKNKLPTESEIIDGWSNGRIINLMSTDTSRIDQASGMLHMLWAAPLSIAITLALLLINLSYSALPGLGVLFIFLPVLSLVIKALFKRRSDINKITDQRVGLTQEILTVIRFVKYFGWESSFQNRIDAIRKQELRSIRILLATRDGINAIALTIPVLASMFSFITFALTSNIFDPAPIFSSLALFNGLRLPLNMFPVALGQVTDAYASVKRIEKFLLAEEATDDSQFDKSINEAVVLRNATFTWEQVQSSDKNCDDGPAEISSIPEPFQIHDLTLTLGRAELVAVIGGVGSGKSSFLAALAGEMRKTAGTVTFGASRAFCAQDAWIQNASMQDNIVFGNTFNATRYAQVTEACALLQDFQMLPDGDRTEIGERGINISGGQKQRVSIARAIYFDSDIVLMDDPLSSVDARVGQEIMDQAICGLLADKCRIMATHQLHLLPRCDRIIWLEDGRIRSQGPYSELMANNPDFAEIMKLTVIDKPQDGDEEIDTVDENDAAERVMPTSNTGALMQVEDRAVRAISWGVYRAYIETTGSLLVAPLVIILLVLSQGSNLITGIWLSWWTAKKFALSNRAWIGIYAGLGGSQAFLMFIFAVSLTIFGTKASEIMFKRAMTRVLRAPISFFDTTPLGRITNRFSKDIDVMDNVLSDSIRLYLMAVGSLLGTAALIVAYFYYFIAAVIPLVLIILFSGSYYRSSAREIKRHEAVLRSHVFSRFSEAVYGATTIRAYGIESRFSGVLRDAIDSFNGAYFLTFANQRWISIRLNAIGVVLIFILGILVVTSRFLVDPAISGLALSYMHGITASLQFLVRQMAEVENDMNNTERLHYYATQIEQEAPSEIGNVADNWPARGEIVFNRVQMCYRKGLPLVLRNFNLHVLPGERLGIIGRTGAGKSSIINTLFRLVELSGGSITIDGIDISTIGLRQLRSRLTIIPQDPTLFKGTVRSNLDPFSEHTDADLWLALRQAGLGHSHERSVAIGLDTIVREEGLNLSLGQRQLLALARALVCDAKIIICDEATSSIDLATDQKVQRTLESFRSKTLLCIAHRLWTVIGYDRICVMDHGEVAEIGTPLELFDQGGIFRSLCGKAGVTRAEIVKKKEQQIHE</sequence>
<protein>
    <submittedName>
        <fullName evidence="12">ABC multidrug transporter</fullName>
    </submittedName>
</protein>
<dbReference type="InterPro" id="IPR003593">
    <property type="entry name" value="AAA+_ATPase"/>
</dbReference>
<dbReference type="InterPro" id="IPR036640">
    <property type="entry name" value="ABC1_TM_sf"/>
</dbReference>
<comment type="caution">
    <text evidence="12">The sequence shown here is derived from an EMBL/GenBank/DDBJ whole genome shotgun (WGS) entry which is preliminary data.</text>
</comment>
<dbReference type="FunFam" id="1.20.1560.10:FF:000010">
    <property type="entry name" value="Multidrug resistance-associated ABC transporter"/>
    <property type="match status" value="1"/>
</dbReference>
<keyword evidence="2" id="KW-0813">Transport</keyword>
<evidence type="ECO:0000256" key="2">
    <source>
        <dbReference type="ARBA" id="ARBA00022448"/>
    </source>
</evidence>
<dbReference type="CDD" id="cd18606">
    <property type="entry name" value="ABC_6TM_YOR1_D2_like"/>
    <property type="match status" value="1"/>
</dbReference>
<dbReference type="CDD" id="cd03250">
    <property type="entry name" value="ABCC_MRP_domain1"/>
    <property type="match status" value="1"/>
</dbReference>
<accession>A0A9P8RFH0</accession>
<evidence type="ECO:0000256" key="3">
    <source>
        <dbReference type="ARBA" id="ARBA00022692"/>
    </source>
</evidence>
<feature type="transmembrane region" description="Helical" evidence="9">
    <location>
        <begin position="925"/>
        <end position="944"/>
    </location>
</feature>
<feature type="transmembrane region" description="Helical" evidence="9">
    <location>
        <begin position="121"/>
        <end position="145"/>
    </location>
</feature>
<keyword evidence="4" id="KW-0547">Nucleotide-binding</keyword>
<dbReference type="GO" id="GO:0016020">
    <property type="term" value="C:membrane"/>
    <property type="evidence" value="ECO:0007669"/>
    <property type="project" value="UniProtKB-SubCell"/>
</dbReference>
<evidence type="ECO:0000256" key="9">
    <source>
        <dbReference type="SAM" id="Phobius"/>
    </source>
</evidence>
<name>A0A9P8RFH0_9PEZI</name>
<evidence type="ECO:0000259" key="11">
    <source>
        <dbReference type="PROSITE" id="PS50929"/>
    </source>
</evidence>
<evidence type="ECO:0000313" key="13">
    <source>
        <dbReference type="Proteomes" id="UP000758603"/>
    </source>
</evidence>
<dbReference type="PROSITE" id="PS00211">
    <property type="entry name" value="ABC_TRANSPORTER_1"/>
    <property type="match status" value="2"/>
</dbReference>
<dbReference type="FunFam" id="3.40.50.300:FF:000565">
    <property type="entry name" value="ABC bile acid transporter"/>
    <property type="match status" value="1"/>
</dbReference>
<evidence type="ECO:0000256" key="6">
    <source>
        <dbReference type="ARBA" id="ARBA00022989"/>
    </source>
</evidence>
<dbReference type="CDD" id="cd18597">
    <property type="entry name" value="ABC_6TM_YOR1_D1_like"/>
    <property type="match status" value="1"/>
</dbReference>
<dbReference type="InterPro" id="IPR017871">
    <property type="entry name" value="ABC_transporter-like_CS"/>
</dbReference>
<dbReference type="Pfam" id="PF00664">
    <property type="entry name" value="ABC_membrane"/>
    <property type="match status" value="2"/>
</dbReference>
<dbReference type="PANTHER" id="PTHR24223:SF464">
    <property type="entry name" value="ABC-TYPE TRANSPORTER CICA"/>
    <property type="match status" value="1"/>
</dbReference>
<evidence type="ECO:0000256" key="7">
    <source>
        <dbReference type="ARBA" id="ARBA00023136"/>
    </source>
</evidence>
<feature type="domain" description="ABC transmembrane type-1" evidence="11">
    <location>
        <begin position="122"/>
        <end position="456"/>
    </location>
</feature>
<dbReference type="EMBL" id="JAGPXC010000012">
    <property type="protein sequence ID" value="KAH6645053.1"/>
    <property type="molecule type" value="Genomic_DNA"/>
</dbReference>
<feature type="transmembrane region" description="Helical" evidence="9">
    <location>
        <begin position="787"/>
        <end position="813"/>
    </location>
</feature>
<evidence type="ECO:0000259" key="10">
    <source>
        <dbReference type="PROSITE" id="PS50893"/>
    </source>
</evidence>
<dbReference type="InterPro" id="IPR050173">
    <property type="entry name" value="ABC_transporter_C-like"/>
</dbReference>
<keyword evidence="6 9" id="KW-1133">Transmembrane helix</keyword>
<dbReference type="InterPro" id="IPR027417">
    <property type="entry name" value="P-loop_NTPase"/>
</dbReference>
<feature type="transmembrane region" description="Helical" evidence="9">
    <location>
        <begin position="320"/>
        <end position="338"/>
    </location>
</feature>
<feature type="transmembrane region" description="Helical" evidence="9">
    <location>
        <begin position="293"/>
        <end position="314"/>
    </location>
</feature>
<dbReference type="GO" id="GO:0016887">
    <property type="term" value="F:ATP hydrolysis activity"/>
    <property type="evidence" value="ECO:0007669"/>
    <property type="project" value="InterPro"/>
</dbReference>
<dbReference type="SUPFAM" id="SSF90123">
    <property type="entry name" value="ABC transporter transmembrane region"/>
    <property type="match status" value="2"/>
</dbReference>
<feature type="transmembrane region" description="Helical" evidence="9">
    <location>
        <begin position="825"/>
        <end position="852"/>
    </location>
</feature>
<dbReference type="GeneID" id="70134495"/>
<dbReference type="RefSeq" id="XP_045951567.1">
    <property type="nucleotide sequence ID" value="XM_046105604.1"/>
</dbReference>
<keyword evidence="3 9" id="KW-0812">Transmembrane</keyword>
<feature type="transmembrane region" description="Helical" evidence="9">
    <location>
        <begin position="399"/>
        <end position="420"/>
    </location>
</feature>
<keyword evidence="13" id="KW-1185">Reference proteome</keyword>
<gene>
    <name evidence="12" type="ORF">BKA67DRAFT_632412</name>
</gene>
<feature type="domain" description="ABC transmembrane type-1" evidence="11">
    <location>
        <begin position="792"/>
        <end position="1067"/>
    </location>
</feature>
<feature type="transmembrane region" description="Helical" evidence="9">
    <location>
        <begin position="1014"/>
        <end position="1034"/>
    </location>
</feature>
<dbReference type="Pfam" id="PF00005">
    <property type="entry name" value="ABC_tran"/>
    <property type="match status" value="2"/>
</dbReference>
<feature type="compositionally biased region" description="Basic and acidic residues" evidence="8">
    <location>
        <begin position="236"/>
        <end position="258"/>
    </location>
</feature>
<evidence type="ECO:0000256" key="1">
    <source>
        <dbReference type="ARBA" id="ARBA00004141"/>
    </source>
</evidence>
<comment type="subcellular location">
    <subcellularLocation>
        <location evidence="1">Membrane</location>
        <topology evidence="1">Multi-pass membrane protein</topology>
    </subcellularLocation>
</comment>
<dbReference type="PROSITE" id="PS50893">
    <property type="entry name" value="ABC_TRANSPORTER_2"/>
    <property type="match status" value="2"/>
</dbReference>